<comment type="caution">
    <text evidence="1">The sequence shown here is derived from an EMBL/GenBank/DDBJ whole genome shotgun (WGS) entry which is preliminary data.</text>
</comment>
<evidence type="ECO:0000313" key="1">
    <source>
        <dbReference type="EMBL" id="NDY82171.1"/>
    </source>
</evidence>
<reference evidence="1" key="1">
    <citation type="submission" date="2020-02" db="EMBL/GenBank/DDBJ databases">
        <authorList>
            <person name="Chen W.-M."/>
        </authorList>
    </citation>
    <scope>NUCLEOTIDE SEQUENCE</scope>
    <source>
        <strain evidence="1">NBD-18</strain>
    </source>
</reference>
<sequence>MAKKTVTPTKVEIRKILAIKDRINIDKSDLAKLLGVKKIKRLKMQDDFIYWLESAIRHKAIVDDEAGEHYKFYLVSDEAVSAKLAKKHNDFGFALTFDEELIDDFIDAAVIFDEIMEIRVAQHDCFTKHTEFMNTLQGWGLDPKALEKFGTSMSKISHEYGQKLMEKSYDILNDGLVSTW</sequence>
<dbReference type="RefSeq" id="WP_163651494.1">
    <property type="nucleotide sequence ID" value="NZ_JAAGRN010000002.1"/>
</dbReference>
<dbReference type="AlphaFoldDB" id="A0A6B2QVI9"/>
<name>A0A6B2QVI9_9BURK</name>
<dbReference type="EMBL" id="JAAGRN010000002">
    <property type="protein sequence ID" value="NDY82171.1"/>
    <property type="molecule type" value="Genomic_DNA"/>
</dbReference>
<proteinExistence type="predicted"/>
<protein>
    <submittedName>
        <fullName evidence="1">Uncharacterized protein</fullName>
    </submittedName>
</protein>
<organism evidence="1">
    <name type="scientific">Sheuella amnicola</name>
    <dbReference type="NCBI Taxonomy" id="2707330"/>
    <lineage>
        <taxon>Bacteria</taxon>
        <taxon>Pseudomonadati</taxon>
        <taxon>Pseudomonadota</taxon>
        <taxon>Betaproteobacteria</taxon>
        <taxon>Burkholderiales</taxon>
        <taxon>Alcaligenaceae</taxon>
        <taxon>Sheuella</taxon>
    </lineage>
</organism>
<accession>A0A6B2QVI9</accession>
<gene>
    <name evidence="1" type="ORF">G3I67_02895</name>
</gene>